<sequence length="61" mass="6980">MARLAGAKMSTLMFYYQFLISKTPATLSGKYASTCLLRIDVNWLDIAWGAMFWRNITRITA</sequence>
<dbReference type="Proteomes" id="UP000679129">
    <property type="component" value="Chromosome"/>
</dbReference>
<gene>
    <name evidence="1" type="ORF">KOY48_04085</name>
</gene>
<keyword evidence="2" id="KW-1185">Reference proteome</keyword>
<dbReference type="AlphaFoldDB" id="A0A8F1MB11"/>
<accession>A0A8F1MB11</accession>
<organism evidence="1 2">
    <name type="scientific">Candidatus Minimicrobia naudis</name>
    <dbReference type="NCBI Taxonomy" id="2841263"/>
    <lineage>
        <taxon>Bacteria</taxon>
        <taxon>Candidatus Saccharimonadota</taxon>
        <taxon>Candidatus Saccharimonadota incertae sedis</taxon>
        <taxon>Candidatus Minimicrobia</taxon>
    </lineage>
</organism>
<evidence type="ECO:0000313" key="2">
    <source>
        <dbReference type="Proteomes" id="UP000679129"/>
    </source>
</evidence>
<protein>
    <submittedName>
        <fullName evidence="1">Uncharacterized protein</fullName>
    </submittedName>
</protein>
<evidence type="ECO:0000313" key="1">
    <source>
        <dbReference type="EMBL" id="QWQ32047.1"/>
    </source>
</evidence>
<proteinExistence type="predicted"/>
<name>A0A8F1MB11_9BACT</name>
<reference evidence="1" key="1">
    <citation type="submission" date="2021-06" db="EMBL/GenBank/DDBJ databases">
        <title>An adapted protocol for Saccharibacteria cultivation: two new species join this phylum of Candidate Phyla Radiations.</title>
        <authorList>
            <person name="Ibrahim A."/>
            <person name="Maatouk M."/>
            <person name="Zgheib R."/>
            <person name="Haddad G."/>
            <person name="Bou Khalil J."/>
            <person name="Raoult D."/>
            <person name="Bittar F."/>
        </authorList>
    </citation>
    <scope>NUCLEOTIDE SEQUENCE</scope>
    <source>
        <strain evidence="1">IHU1</strain>
    </source>
</reference>
<dbReference type="KEGG" id="mnd:KOY48_04085"/>
<dbReference type="EMBL" id="CP076460">
    <property type="protein sequence ID" value="QWQ32047.1"/>
    <property type="molecule type" value="Genomic_DNA"/>
</dbReference>